<evidence type="ECO:0000256" key="1">
    <source>
        <dbReference type="SAM" id="MobiDB-lite"/>
    </source>
</evidence>
<evidence type="ECO:0000313" key="3">
    <source>
        <dbReference type="Proteomes" id="UP000717696"/>
    </source>
</evidence>
<accession>A0A9P9J733</accession>
<dbReference type="EMBL" id="JAGMUU010000009">
    <property type="protein sequence ID" value="KAH7145729.1"/>
    <property type="molecule type" value="Genomic_DNA"/>
</dbReference>
<dbReference type="AlphaFoldDB" id="A0A9P9J733"/>
<dbReference type="Proteomes" id="UP000717696">
    <property type="component" value="Unassembled WGS sequence"/>
</dbReference>
<name>A0A9P9J733_9HYPO</name>
<proteinExistence type="predicted"/>
<gene>
    <name evidence="2" type="ORF">B0J13DRAFT_675340</name>
</gene>
<organism evidence="2 3">
    <name type="scientific">Dactylonectria estremocensis</name>
    <dbReference type="NCBI Taxonomy" id="1079267"/>
    <lineage>
        <taxon>Eukaryota</taxon>
        <taxon>Fungi</taxon>
        <taxon>Dikarya</taxon>
        <taxon>Ascomycota</taxon>
        <taxon>Pezizomycotina</taxon>
        <taxon>Sordariomycetes</taxon>
        <taxon>Hypocreomycetidae</taxon>
        <taxon>Hypocreales</taxon>
        <taxon>Nectriaceae</taxon>
        <taxon>Dactylonectria</taxon>
    </lineage>
</organism>
<keyword evidence="3" id="KW-1185">Reference proteome</keyword>
<feature type="region of interest" description="Disordered" evidence="1">
    <location>
        <begin position="198"/>
        <end position="259"/>
    </location>
</feature>
<sequence>MIVQDVVSDPVLSLAGTDVLFRQNDPQRLRLVSQDMKALADTIIKLMVICSQTNLPAQPKCILTTGELPALRLFFRQGTEQSVQLPPVVSFTKVIAITDNTVAQFYNDLHYSDPLAAFTGIFTEGVPRPLLPVADLNGWKQIKEMPCWLHDGSNNVITSDTVMAPACPNYFRKFSRIVSQGVQRCAIVQRSGRSVPSRRMLYSIPDSKSPSPPPNDADAATAPTNRNNNKNDDDDDDDGDDDDDNDDNKNDNENSLNRR</sequence>
<evidence type="ECO:0000313" key="2">
    <source>
        <dbReference type="EMBL" id="KAH7145729.1"/>
    </source>
</evidence>
<reference evidence="2" key="1">
    <citation type="journal article" date="2021" name="Nat. Commun.">
        <title>Genetic determinants of endophytism in the Arabidopsis root mycobiome.</title>
        <authorList>
            <person name="Mesny F."/>
            <person name="Miyauchi S."/>
            <person name="Thiergart T."/>
            <person name="Pickel B."/>
            <person name="Atanasova L."/>
            <person name="Karlsson M."/>
            <person name="Huettel B."/>
            <person name="Barry K.W."/>
            <person name="Haridas S."/>
            <person name="Chen C."/>
            <person name="Bauer D."/>
            <person name="Andreopoulos W."/>
            <person name="Pangilinan J."/>
            <person name="LaButti K."/>
            <person name="Riley R."/>
            <person name="Lipzen A."/>
            <person name="Clum A."/>
            <person name="Drula E."/>
            <person name="Henrissat B."/>
            <person name="Kohler A."/>
            <person name="Grigoriev I.V."/>
            <person name="Martin F.M."/>
            <person name="Hacquard S."/>
        </authorList>
    </citation>
    <scope>NUCLEOTIDE SEQUENCE</scope>
    <source>
        <strain evidence="2">MPI-CAGE-AT-0021</strain>
    </source>
</reference>
<feature type="compositionally biased region" description="Acidic residues" evidence="1">
    <location>
        <begin position="232"/>
        <end position="246"/>
    </location>
</feature>
<feature type="compositionally biased region" description="Low complexity" evidence="1">
    <location>
        <begin position="216"/>
        <end position="228"/>
    </location>
</feature>
<protein>
    <submittedName>
        <fullName evidence="2">Uncharacterized protein</fullName>
    </submittedName>
</protein>
<comment type="caution">
    <text evidence="2">The sequence shown here is derived from an EMBL/GenBank/DDBJ whole genome shotgun (WGS) entry which is preliminary data.</text>
</comment>